<dbReference type="GO" id="GO:0034707">
    <property type="term" value="C:chloride channel complex"/>
    <property type="evidence" value="ECO:0007669"/>
    <property type="project" value="UniProtKB-UniRule"/>
</dbReference>
<dbReference type="PANTHER" id="PTHR12424:SF8">
    <property type="entry name" value="PROTEIN TWEETY"/>
    <property type="match status" value="1"/>
</dbReference>
<evidence type="ECO:0000256" key="12">
    <source>
        <dbReference type="ARBA" id="ARBA00023303"/>
    </source>
</evidence>
<reference evidence="15" key="1">
    <citation type="journal article" date="2024" name="Gigascience">
        <title>Chromosome-level genome of the poultry shaft louse Menopon gallinae provides insight into the host-switching and adaptive evolution of parasitic lice.</title>
        <authorList>
            <person name="Xu Y."/>
            <person name="Ma L."/>
            <person name="Liu S."/>
            <person name="Liang Y."/>
            <person name="Liu Q."/>
            <person name="He Z."/>
            <person name="Tian L."/>
            <person name="Duan Y."/>
            <person name="Cai W."/>
            <person name="Li H."/>
            <person name="Song F."/>
        </authorList>
    </citation>
    <scope>NUCLEOTIDE SEQUENCE</scope>
    <source>
        <strain evidence="15">Cailab_2023a</strain>
    </source>
</reference>
<feature type="transmembrane region" description="Helical" evidence="13">
    <location>
        <begin position="213"/>
        <end position="235"/>
    </location>
</feature>
<keyword evidence="9 13" id="KW-0869">Chloride channel</keyword>
<dbReference type="EMBL" id="JARGDH010000001">
    <property type="protein sequence ID" value="KAL0279479.1"/>
    <property type="molecule type" value="Genomic_DNA"/>
</dbReference>
<feature type="transmembrane region" description="Helical" evidence="13">
    <location>
        <begin position="386"/>
        <end position="411"/>
    </location>
</feature>
<dbReference type="PANTHER" id="PTHR12424">
    <property type="entry name" value="TWEETY-RELATED"/>
    <property type="match status" value="1"/>
</dbReference>
<comment type="subcellular location">
    <subcellularLocation>
        <location evidence="1 13">Cell membrane</location>
        <topology evidence="1 13">Multi-pass membrane protein</topology>
    </subcellularLocation>
</comment>
<gene>
    <name evidence="15" type="ORF">PYX00_001024</name>
</gene>
<dbReference type="InterPro" id="IPR006990">
    <property type="entry name" value="Tweety"/>
</dbReference>
<accession>A0AAW2IB98</accession>
<feature type="transmembrane region" description="Helical" evidence="13">
    <location>
        <begin position="43"/>
        <end position="65"/>
    </location>
</feature>
<evidence type="ECO:0000256" key="1">
    <source>
        <dbReference type="ARBA" id="ARBA00004651"/>
    </source>
</evidence>
<keyword evidence="8 13" id="KW-0472">Membrane</keyword>
<dbReference type="GO" id="GO:0072320">
    <property type="term" value="F:volume-sensitive chloride channel activity"/>
    <property type="evidence" value="ECO:0007669"/>
    <property type="project" value="TreeGrafter"/>
</dbReference>
<evidence type="ECO:0000256" key="3">
    <source>
        <dbReference type="ARBA" id="ARBA00022448"/>
    </source>
</evidence>
<dbReference type="GO" id="GO:0005229">
    <property type="term" value="F:intracellularly calcium-gated chloride channel activity"/>
    <property type="evidence" value="ECO:0007669"/>
    <property type="project" value="TreeGrafter"/>
</dbReference>
<evidence type="ECO:0000256" key="4">
    <source>
        <dbReference type="ARBA" id="ARBA00022475"/>
    </source>
</evidence>
<evidence type="ECO:0000256" key="2">
    <source>
        <dbReference type="ARBA" id="ARBA00009849"/>
    </source>
</evidence>
<dbReference type="Pfam" id="PF04906">
    <property type="entry name" value="Tweety"/>
    <property type="match status" value="1"/>
</dbReference>
<evidence type="ECO:0000313" key="15">
    <source>
        <dbReference type="EMBL" id="KAL0279479.1"/>
    </source>
</evidence>
<keyword evidence="6 13" id="KW-1133">Transmembrane helix</keyword>
<keyword evidence="5 13" id="KW-0812">Transmembrane</keyword>
<sequence>MEPDQYKPTVLAKIFHKLPHFNITLHYVNSTFRPDSEPYIESLGILGSIPAAWLILTLFVLLVYLCTRCCDRKPRPKHSISLLKWTLSIFTLLCCGAISVGLYGNDDVHNAIVHFVSSVKAVDEKISAVKNQTKTIESTLQLKVKPRLTELSDIFDDPVANQTARAMLLASLSAVTGNTSSALSSSQNISRPLGEIKLGPIVRNVRVVETIRWAATMGVLSILLVFCVILLFGVARHSRCCLITFSVFGLLAVIVNWLLTSLYLATSVALGDLCMDPEEFLRSQSPRTLQAEVLKYYLRCEPSHMNPFTQRLREAQRGVDAMTTNLGLVAKLADQLYHKNDLHPRLDILTKEINLTDKLVSSLAALLDCRPLHKQYLEAVRSICDLGLYGLAFMLLASVSAGFIFTVLVWVDSHTWIYIRKRRDYLHVDEQDPFLPPSAASQAIAARTLRNQGSYNASSPSTSSLKRFPSPRNAIEPSPSMTHRYTPLTPNPFALNLSNEAKDFQKYLRSTSNVYYDPTIPDDRDQKLDSLKRGIKEVDDSFNASSNYEYYSSIPVESNLTSQNRGWNYSNRDNEFVHTDSPHWLHSQTIQPAAGQSPNWPK</sequence>
<keyword evidence="3 13" id="KW-0813">Transport</keyword>
<evidence type="ECO:0000256" key="11">
    <source>
        <dbReference type="ARBA" id="ARBA00023214"/>
    </source>
</evidence>
<protein>
    <recommendedName>
        <fullName evidence="13">Protein tweety homolog</fullName>
    </recommendedName>
</protein>
<feature type="transmembrane region" description="Helical" evidence="13">
    <location>
        <begin position="85"/>
        <end position="104"/>
    </location>
</feature>
<comment type="similarity">
    <text evidence="2 13">Belongs to the tweety family.</text>
</comment>
<keyword evidence="7 13" id="KW-0406">Ion transport</keyword>
<evidence type="ECO:0000256" key="10">
    <source>
        <dbReference type="ARBA" id="ARBA00023180"/>
    </source>
</evidence>
<evidence type="ECO:0000256" key="9">
    <source>
        <dbReference type="ARBA" id="ARBA00023173"/>
    </source>
</evidence>
<dbReference type="CDD" id="cd07912">
    <property type="entry name" value="Tweety_N"/>
    <property type="match status" value="1"/>
</dbReference>
<dbReference type="GO" id="GO:0005886">
    <property type="term" value="C:plasma membrane"/>
    <property type="evidence" value="ECO:0007669"/>
    <property type="project" value="UniProtKB-SubCell"/>
</dbReference>
<evidence type="ECO:0000256" key="5">
    <source>
        <dbReference type="ARBA" id="ARBA00022692"/>
    </source>
</evidence>
<feature type="transmembrane region" description="Helical" evidence="13">
    <location>
        <begin position="242"/>
        <end position="265"/>
    </location>
</feature>
<organism evidence="15">
    <name type="scientific">Menopon gallinae</name>
    <name type="common">poultry shaft louse</name>
    <dbReference type="NCBI Taxonomy" id="328185"/>
    <lineage>
        <taxon>Eukaryota</taxon>
        <taxon>Metazoa</taxon>
        <taxon>Ecdysozoa</taxon>
        <taxon>Arthropoda</taxon>
        <taxon>Hexapoda</taxon>
        <taxon>Insecta</taxon>
        <taxon>Pterygota</taxon>
        <taxon>Neoptera</taxon>
        <taxon>Paraneoptera</taxon>
        <taxon>Psocodea</taxon>
        <taxon>Troctomorpha</taxon>
        <taxon>Phthiraptera</taxon>
        <taxon>Amblycera</taxon>
        <taxon>Menoponidae</taxon>
        <taxon>Menopon</taxon>
    </lineage>
</organism>
<evidence type="ECO:0000256" key="8">
    <source>
        <dbReference type="ARBA" id="ARBA00023136"/>
    </source>
</evidence>
<feature type="region of interest" description="Disordered" evidence="14">
    <location>
        <begin position="453"/>
        <end position="485"/>
    </location>
</feature>
<evidence type="ECO:0000256" key="7">
    <source>
        <dbReference type="ARBA" id="ARBA00023065"/>
    </source>
</evidence>
<evidence type="ECO:0000256" key="6">
    <source>
        <dbReference type="ARBA" id="ARBA00022989"/>
    </source>
</evidence>
<dbReference type="AlphaFoldDB" id="A0AAW2IB98"/>
<keyword evidence="4" id="KW-1003">Cell membrane</keyword>
<evidence type="ECO:0000256" key="13">
    <source>
        <dbReference type="RuleBase" id="RU361114"/>
    </source>
</evidence>
<comment type="caution">
    <text evidence="15">The sequence shown here is derived from an EMBL/GenBank/DDBJ whole genome shotgun (WGS) entry which is preliminary data.</text>
</comment>
<keyword evidence="10" id="KW-0325">Glycoprotein</keyword>
<feature type="compositionally biased region" description="Polar residues" evidence="14">
    <location>
        <begin position="453"/>
        <end position="465"/>
    </location>
</feature>
<keyword evidence="12 13" id="KW-0407">Ion channel</keyword>
<evidence type="ECO:0000256" key="14">
    <source>
        <dbReference type="SAM" id="MobiDB-lite"/>
    </source>
</evidence>
<proteinExistence type="inferred from homology"/>
<keyword evidence="11 13" id="KW-0868">Chloride</keyword>
<name>A0AAW2IB98_9NEOP</name>
<comment type="function">
    <text evidence="13">Probable chloride channel.</text>
</comment>